<feature type="region of interest" description="Disordered" evidence="1">
    <location>
        <begin position="1"/>
        <end position="264"/>
    </location>
</feature>
<evidence type="ECO:0000313" key="3">
    <source>
        <dbReference type="EMBL" id="KEZ44502.1"/>
    </source>
</evidence>
<feature type="compositionally biased region" description="Low complexity" evidence="1">
    <location>
        <begin position="25"/>
        <end position="37"/>
    </location>
</feature>
<feature type="compositionally biased region" description="Pro residues" evidence="1">
    <location>
        <begin position="69"/>
        <end position="82"/>
    </location>
</feature>
<feature type="compositionally biased region" description="Basic and acidic residues" evidence="1">
    <location>
        <begin position="178"/>
        <end position="196"/>
    </location>
</feature>
<dbReference type="AlphaFoldDB" id="A0A084GAZ0"/>
<feature type="compositionally biased region" description="Basic residues" evidence="1">
    <location>
        <begin position="1021"/>
        <end position="1032"/>
    </location>
</feature>
<dbReference type="VEuPathDB" id="FungiDB:SAPIO_CDS3518"/>
<feature type="compositionally biased region" description="Polar residues" evidence="1">
    <location>
        <begin position="996"/>
        <end position="1010"/>
    </location>
</feature>
<evidence type="ECO:0000256" key="1">
    <source>
        <dbReference type="SAM" id="MobiDB-lite"/>
    </source>
</evidence>
<dbReference type="EMBL" id="JOWA01000088">
    <property type="protein sequence ID" value="KEZ44502.1"/>
    <property type="molecule type" value="Genomic_DNA"/>
</dbReference>
<reference evidence="3 4" key="1">
    <citation type="journal article" date="2014" name="Genome Announc.">
        <title>Draft genome sequence of the pathogenic fungus Scedosporium apiospermum.</title>
        <authorList>
            <person name="Vandeputte P."/>
            <person name="Ghamrawi S."/>
            <person name="Rechenmann M."/>
            <person name="Iltis A."/>
            <person name="Giraud S."/>
            <person name="Fleury M."/>
            <person name="Thornton C."/>
            <person name="Delhaes L."/>
            <person name="Meyer W."/>
            <person name="Papon N."/>
            <person name="Bouchara J.P."/>
        </authorList>
    </citation>
    <scope>NUCLEOTIDE SEQUENCE [LARGE SCALE GENOMIC DNA]</scope>
    <source>
        <strain evidence="3 4">IHEM 14462</strain>
    </source>
</reference>
<dbReference type="PANTHER" id="PTHR39601">
    <property type="entry name" value="CHORIOGENIN HMINOR"/>
    <property type="match status" value="1"/>
</dbReference>
<feature type="region of interest" description="Disordered" evidence="1">
    <location>
        <begin position="996"/>
        <end position="1032"/>
    </location>
</feature>
<dbReference type="GeneID" id="27722590"/>
<feature type="compositionally biased region" description="Low complexity" evidence="1">
    <location>
        <begin position="894"/>
        <end position="908"/>
    </location>
</feature>
<dbReference type="KEGG" id="sapo:SAPIO_CDS3518"/>
<comment type="caution">
    <text evidence="3">The sequence shown here is derived from an EMBL/GenBank/DDBJ whole genome shotgun (WGS) entry which is preliminary data.</text>
</comment>
<protein>
    <recommendedName>
        <fullName evidence="2">DUF8004 domain-containing protein</fullName>
    </recommendedName>
</protein>
<feature type="compositionally biased region" description="Polar residues" evidence="1">
    <location>
        <begin position="1"/>
        <end position="12"/>
    </location>
</feature>
<accession>A0A084GAZ0</accession>
<organism evidence="3 4">
    <name type="scientific">Pseudallescheria apiosperma</name>
    <name type="common">Scedosporium apiospermum</name>
    <dbReference type="NCBI Taxonomy" id="563466"/>
    <lineage>
        <taxon>Eukaryota</taxon>
        <taxon>Fungi</taxon>
        <taxon>Dikarya</taxon>
        <taxon>Ascomycota</taxon>
        <taxon>Pezizomycotina</taxon>
        <taxon>Sordariomycetes</taxon>
        <taxon>Hypocreomycetidae</taxon>
        <taxon>Microascales</taxon>
        <taxon>Microascaceae</taxon>
        <taxon>Scedosporium</taxon>
    </lineage>
</organism>
<feature type="compositionally biased region" description="Basic and acidic residues" evidence="1">
    <location>
        <begin position="147"/>
        <end position="165"/>
    </location>
</feature>
<proteinExistence type="predicted"/>
<keyword evidence="4" id="KW-1185">Reference proteome</keyword>
<dbReference type="Pfam" id="PF26013">
    <property type="entry name" value="DUF8004"/>
    <property type="match status" value="1"/>
</dbReference>
<evidence type="ECO:0000259" key="2">
    <source>
        <dbReference type="Pfam" id="PF26013"/>
    </source>
</evidence>
<name>A0A084GAZ0_PSEDA</name>
<dbReference type="OMA" id="HEMKEGD"/>
<evidence type="ECO:0000313" key="4">
    <source>
        <dbReference type="Proteomes" id="UP000028545"/>
    </source>
</evidence>
<dbReference type="InterPro" id="IPR058317">
    <property type="entry name" value="DUF8004"/>
</dbReference>
<feature type="domain" description="DUF8004" evidence="2">
    <location>
        <begin position="457"/>
        <end position="549"/>
    </location>
</feature>
<sequence length="1032" mass="113703">MASMTSEPSQTHSIKRKPIPRRDSSSTTTSITSRRNSVVPAELFPIESPGNSQAPVAEEPLLIPVPELTTPPAPPSPPPPPPPKEEPAESPIPFPDAADPGRPTMPSLFVPESEGVLRLPSPAAPFLSNPAEAMREQPYPPPQHVDTGADGKLHKAVDQLPERRRGTSLQGRMPIPVMDDRIHGRTGRLDAVDHQPRGRSVSAQPPTSRDGGFAARVLTKPFDGDTNSPPPGQQSPPRKAEKLRRSLLPGGRSRSNSHDPGGHQLEAWVISPMSTENSGVEYNASLLVKAEKVPELWNDAANVCVFLYPPDSGFGPSFKIPSSAIASSLIFTELIQNTLYQTRGFGSRDRLSVEDATRPRSASPPISPTSEFEYGPYYNLYIPSPEPANPDPQGLMVPLDRLISIRNLFAFLTGQPLVGTKAHPTPFAIFMQISRLLEEFAFTSFDGLSFGQEVDLSFGFYIRQIGLGDVRNSREKTIEALVLGERMRSAELYNEAFTHAVGKYSAIVDLKSQLFEQVSNQTRQRLDRAHLGLLNRQHNVNVRLEQFDFPSLFTGVANSTSLTEFRNVRFKHWRNAFTRMRNFTLGYYKTVFGSWPPKASSRKNPFSESGLNRLVLKALYSDMCALYDLLADRQSLTPRVIDQGLHEMKEGDDPVITALRRMLSEFDNSSPPVLPPIPFDIPMLPTMTSILETYDKMPAKEQAKFDRRIKGNELRLVLEKSYDYQTNTANRHNPFLVEFKEFEGKEAKGKTAADLADQRIGYWLFLYVVIQSLPILVMDAPGLMFSEGVEYFLCEPPMGNPPWAEDGSQVRKLWYEVSGGAGYVELSADAVLFSVEAIYHRSHCWLSAKLWEAALQEGQQPLQIQPPLDAAIEEASGVPPATAAAVAAMDSRAGTPSTLSLDTTPSISASPVIRPRNQSPGPRQLPIRAVNHSHRSSIAFGIEPVFDLPEGLMLPPDRGSRVVSHDRGSSVNLAPAGNLYSHRSVSVGNLSALSSVQPVTSPESPSNQGATFDDILGKSDNKKKKRKTFFFS</sequence>
<feature type="region of interest" description="Disordered" evidence="1">
    <location>
        <begin position="894"/>
        <end position="924"/>
    </location>
</feature>
<dbReference type="RefSeq" id="XP_016644301.1">
    <property type="nucleotide sequence ID" value="XM_016786295.1"/>
</dbReference>
<dbReference type="HOGENOM" id="CLU_005053_2_1_1"/>
<dbReference type="Proteomes" id="UP000028545">
    <property type="component" value="Unassembled WGS sequence"/>
</dbReference>
<dbReference type="PANTHER" id="PTHR39601:SF2">
    <property type="entry name" value="CHORIOGENIN HMINOR"/>
    <property type="match status" value="1"/>
</dbReference>
<dbReference type="OrthoDB" id="5300331at2759"/>
<gene>
    <name evidence="3" type="ORF">SAPIO_CDS3518</name>
</gene>